<evidence type="ECO:0000313" key="2">
    <source>
        <dbReference type="Proteomes" id="UP000317593"/>
    </source>
</evidence>
<keyword evidence="2" id="KW-1185">Reference proteome</keyword>
<sequence>MHSMMAHLPAVDHHASEKIQLHILGPVRAMDI</sequence>
<proteinExistence type="predicted"/>
<evidence type="ECO:0000313" key="1">
    <source>
        <dbReference type="EMBL" id="SMO37233.1"/>
    </source>
</evidence>
<name>A0A521AQW3_9BACT</name>
<dbReference type="AlphaFoldDB" id="A0A521AQW3"/>
<gene>
    <name evidence="1" type="ORF">SAMN06265218_101294</name>
</gene>
<protein>
    <submittedName>
        <fullName evidence="1">Uncharacterized protein</fullName>
    </submittedName>
</protein>
<dbReference type="EMBL" id="FXTH01000001">
    <property type="protein sequence ID" value="SMO37233.1"/>
    <property type="molecule type" value="Genomic_DNA"/>
</dbReference>
<dbReference type="Proteomes" id="UP000317593">
    <property type="component" value="Unassembled WGS sequence"/>
</dbReference>
<accession>A0A521AQW3</accession>
<organism evidence="1 2">
    <name type="scientific">Fodinibius sediminis</name>
    <dbReference type="NCBI Taxonomy" id="1214077"/>
    <lineage>
        <taxon>Bacteria</taxon>
        <taxon>Pseudomonadati</taxon>
        <taxon>Balneolota</taxon>
        <taxon>Balneolia</taxon>
        <taxon>Balneolales</taxon>
        <taxon>Balneolaceae</taxon>
        <taxon>Fodinibius</taxon>
    </lineage>
</organism>
<reference evidence="1 2" key="1">
    <citation type="submission" date="2017-05" db="EMBL/GenBank/DDBJ databases">
        <authorList>
            <person name="Varghese N."/>
            <person name="Submissions S."/>
        </authorList>
    </citation>
    <scope>NUCLEOTIDE SEQUENCE [LARGE SCALE GENOMIC DNA]</scope>
    <source>
        <strain evidence="1 2">DSM 21194</strain>
    </source>
</reference>